<evidence type="ECO:0000313" key="1">
    <source>
        <dbReference type="EMBL" id="QHX42852.1"/>
    </source>
</evidence>
<organism evidence="1 2">
    <name type="scientific">Treponema vincentii</name>
    <dbReference type="NCBI Taxonomy" id="69710"/>
    <lineage>
        <taxon>Bacteria</taxon>
        <taxon>Pseudomonadati</taxon>
        <taxon>Spirochaetota</taxon>
        <taxon>Spirochaetia</taxon>
        <taxon>Spirochaetales</taxon>
        <taxon>Treponemataceae</taxon>
        <taxon>Treponema</taxon>
    </lineage>
</organism>
<protein>
    <submittedName>
        <fullName evidence="1">Uncharacterized protein</fullName>
    </submittedName>
</protein>
<dbReference type="EMBL" id="CP048020">
    <property type="protein sequence ID" value="QHX42852.1"/>
    <property type="molecule type" value="Genomic_DNA"/>
</dbReference>
<dbReference type="AlphaFoldDB" id="A0A6P1Y1P7"/>
<sequence length="246" mass="27713">MDFGKEAIEKIESLVKDSFIVQVDGKTYSARDLNPVLYEPKAKAVCVATLTGFVDFVERNIDELDLINSYIAVIDSPQLVALRSTLLDQQRERETLLTASLDSNMKTFPFGTFMPQEEFIIKLHSLFEEKDGDDFEYVAMIVSKVTQANTADTLDDGITQHVTVKKGISGALKESSMTKPIVRLSPYRTFREIEQPEGQFLLRIRTDDRGNAEVALFEADGGVWRNEARLRIAAYLKEHIKVSVIA</sequence>
<proteinExistence type="predicted"/>
<dbReference type="Proteomes" id="UP000464374">
    <property type="component" value="Chromosome"/>
</dbReference>
<reference evidence="1 2" key="1">
    <citation type="submission" date="2020-01" db="EMBL/GenBank/DDBJ databases">
        <title>Complete genome sequence of a human oral phylogroup 1 Treponema sp. strain ATCC 700766, originally isolated from periodontitis dental plaque.</title>
        <authorList>
            <person name="Chan Y."/>
            <person name="Huo Y.-B."/>
            <person name="Yu X.-L."/>
            <person name="Zeng H."/>
            <person name="Leung W.-K."/>
            <person name="Watt R.M."/>
        </authorList>
    </citation>
    <scope>NUCLEOTIDE SEQUENCE [LARGE SCALE GENOMIC DNA]</scope>
    <source>
        <strain evidence="1 2">OMZ 804</strain>
    </source>
</reference>
<name>A0A6P1Y1P7_9SPIR</name>
<gene>
    <name evidence="1" type="ORF">GWP43_04655</name>
</gene>
<evidence type="ECO:0000313" key="2">
    <source>
        <dbReference type="Proteomes" id="UP000464374"/>
    </source>
</evidence>
<accession>A0A6P1Y1P7</accession>
<dbReference type="KEGG" id="trz:GWP43_04655"/>
<dbReference type="RefSeq" id="WP_162663069.1">
    <property type="nucleotide sequence ID" value="NZ_CP048020.1"/>
</dbReference>